<reference evidence="1" key="1">
    <citation type="submission" date="2021-09" db="EMBL/GenBank/DDBJ databases">
        <title>Genomic analysis of Ralstonia spp.</title>
        <authorList>
            <person name="Aburjaile F."/>
            <person name="Ariute J.C."/>
            <person name="Pais A.K.L."/>
            <person name="Albuquerque G.M.R."/>
            <person name="Silva A.M.F."/>
            <person name="Brenig B."/>
            <person name="Azevedo V."/>
            <person name="Matiuzzi M."/>
            <person name="Ramos R."/>
            <person name="Goes-Neto A."/>
            <person name="Soares S."/>
            <person name="Iseppon A.M.B."/>
            <person name="Souza E."/>
            <person name="Gama M."/>
        </authorList>
    </citation>
    <scope>NUCLEOTIDE SEQUENCE</scope>
    <source>
        <strain evidence="1">CCRMRs91</strain>
    </source>
</reference>
<dbReference type="Proteomes" id="UP001144050">
    <property type="component" value="Unassembled WGS sequence"/>
</dbReference>
<organism evidence="1 2">
    <name type="scientific">Ralstonia solanacearum</name>
    <name type="common">Pseudomonas solanacearum</name>
    <dbReference type="NCBI Taxonomy" id="305"/>
    <lineage>
        <taxon>Bacteria</taxon>
        <taxon>Pseudomonadati</taxon>
        <taxon>Pseudomonadota</taxon>
        <taxon>Betaproteobacteria</taxon>
        <taxon>Burkholderiales</taxon>
        <taxon>Burkholderiaceae</taxon>
        <taxon>Ralstonia</taxon>
        <taxon>Ralstonia solanacearum species complex</taxon>
    </lineage>
</organism>
<dbReference type="EMBL" id="JAIVFG010000014">
    <property type="protein sequence ID" value="MDB0571189.1"/>
    <property type="molecule type" value="Genomic_DNA"/>
</dbReference>
<protein>
    <submittedName>
        <fullName evidence="1">Uncharacterized protein</fullName>
    </submittedName>
</protein>
<dbReference type="AlphaFoldDB" id="A0AAW5ZN91"/>
<proteinExistence type="predicted"/>
<evidence type="ECO:0000313" key="1">
    <source>
        <dbReference type="EMBL" id="MDB0571189.1"/>
    </source>
</evidence>
<name>A0AAW5ZN91_RALSL</name>
<dbReference type="RefSeq" id="WP_162938287.1">
    <property type="nucleotide sequence ID" value="NZ_CP021764.2"/>
</dbReference>
<evidence type="ECO:0000313" key="2">
    <source>
        <dbReference type="Proteomes" id="UP001144050"/>
    </source>
</evidence>
<accession>A0AAW5ZN91</accession>
<comment type="caution">
    <text evidence="1">The sequence shown here is derived from an EMBL/GenBank/DDBJ whole genome shotgun (WGS) entry which is preliminary data.</text>
</comment>
<gene>
    <name evidence="1" type="ORF">LBW59_10455</name>
</gene>
<sequence length="71" mass="7813">MTANLQSEDGGAHVARRQCCGAIKLRGRRADGALHGTRSTFYLTTGRRRVREVEQRLKRKCAAVTGQAQVS</sequence>